<accession>A0A4R6IAS1</accession>
<dbReference type="InterPro" id="IPR027417">
    <property type="entry name" value="P-loop_NTPase"/>
</dbReference>
<dbReference type="PANTHER" id="PTHR37816">
    <property type="entry name" value="YALI0E33011P"/>
    <property type="match status" value="1"/>
</dbReference>
<dbReference type="InterPro" id="IPR052922">
    <property type="entry name" value="Cytidylate_Kinase-2"/>
</dbReference>
<evidence type="ECO:0000313" key="1">
    <source>
        <dbReference type="EMBL" id="TDO19313.1"/>
    </source>
</evidence>
<reference evidence="1 2" key="1">
    <citation type="submission" date="2019-03" db="EMBL/GenBank/DDBJ databases">
        <title>Genomic Encyclopedia of Archaeal and Bacterial Type Strains, Phase II (KMG-II): from individual species to whole genera.</title>
        <authorList>
            <person name="Goeker M."/>
        </authorList>
    </citation>
    <scope>NUCLEOTIDE SEQUENCE [LARGE SCALE GENOMIC DNA]</scope>
    <source>
        <strain evidence="1 2">DSM 19034</strain>
    </source>
</reference>
<name>A0A4R6IAS1_9SPHI</name>
<comment type="caution">
    <text evidence="1">The sequence shown here is derived from an EMBL/GenBank/DDBJ whole genome shotgun (WGS) entry which is preliminary data.</text>
</comment>
<dbReference type="RefSeq" id="WP_208111078.1">
    <property type="nucleotide sequence ID" value="NZ_SNWM01000007.1"/>
</dbReference>
<dbReference type="PANTHER" id="PTHR37816:SF2">
    <property type="entry name" value="DNA TOPOLOGY MODULATION PROTEIN FLAR-RELATED PROTEIN"/>
    <property type="match status" value="1"/>
</dbReference>
<keyword evidence="2" id="KW-1185">Reference proteome</keyword>
<gene>
    <name evidence="1" type="ORF">CLV32_4553</name>
</gene>
<evidence type="ECO:0008006" key="3">
    <source>
        <dbReference type="Google" id="ProtNLM"/>
    </source>
</evidence>
<dbReference type="Gene3D" id="3.40.50.300">
    <property type="entry name" value="P-loop containing nucleotide triphosphate hydrolases"/>
    <property type="match status" value="1"/>
</dbReference>
<proteinExistence type="predicted"/>
<protein>
    <recommendedName>
        <fullName evidence="3">Adenylate kinase family enzyme</fullName>
    </recommendedName>
</protein>
<dbReference type="Proteomes" id="UP000295499">
    <property type="component" value="Unassembled WGS sequence"/>
</dbReference>
<evidence type="ECO:0000313" key="2">
    <source>
        <dbReference type="Proteomes" id="UP000295499"/>
    </source>
</evidence>
<dbReference type="EMBL" id="SNWM01000007">
    <property type="protein sequence ID" value="TDO19313.1"/>
    <property type="molecule type" value="Genomic_DNA"/>
</dbReference>
<dbReference type="SUPFAM" id="SSF52540">
    <property type="entry name" value="P-loop containing nucleoside triphosphate hydrolases"/>
    <property type="match status" value="1"/>
</dbReference>
<dbReference type="AlphaFoldDB" id="A0A4R6IAS1"/>
<sequence>MKIHIVGASCAGSTTLGKALSLELNIPYFDTDSFFWAESDIPYTIKRDPEQRNQMLKDQLLPHESFIVGGSLVSWGEEWKTQFDLVVFSMFRPRFGYKDWLTENWKDTGMRSMTIQNETCCSANLWPGHPDMTIGNLAEETLKFMKRGSGR</sequence>
<organism evidence="1 2">
    <name type="scientific">Pedobacter duraquae</name>
    <dbReference type="NCBI Taxonomy" id="425511"/>
    <lineage>
        <taxon>Bacteria</taxon>
        <taxon>Pseudomonadati</taxon>
        <taxon>Bacteroidota</taxon>
        <taxon>Sphingobacteriia</taxon>
        <taxon>Sphingobacteriales</taxon>
        <taxon>Sphingobacteriaceae</taxon>
        <taxon>Pedobacter</taxon>
    </lineage>
</organism>